<dbReference type="GO" id="GO:0044423">
    <property type="term" value="C:virion component"/>
    <property type="evidence" value="ECO:0007669"/>
    <property type="project" value="UniProtKB-KW"/>
</dbReference>
<dbReference type="EMBL" id="LAZR01000451">
    <property type="protein sequence ID" value="KKN68372.1"/>
    <property type="molecule type" value="Genomic_DNA"/>
</dbReference>
<comment type="caution">
    <text evidence="4">The sequence shown here is derived from an EMBL/GenBank/DDBJ whole genome shotgun (WGS) entry which is preliminary data.</text>
</comment>
<evidence type="ECO:0000313" key="4">
    <source>
        <dbReference type="EMBL" id="KKN68372.1"/>
    </source>
</evidence>
<dbReference type="InterPro" id="IPR054612">
    <property type="entry name" value="Phage_capsid-like_C"/>
</dbReference>
<reference evidence="4" key="1">
    <citation type="journal article" date="2015" name="Nature">
        <title>Complex archaea that bridge the gap between prokaryotes and eukaryotes.</title>
        <authorList>
            <person name="Spang A."/>
            <person name="Saw J.H."/>
            <person name="Jorgensen S.L."/>
            <person name="Zaremba-Niedzwiedzka K."/>
            <person name="Martijn J."/>
            <person name="Lind A.E."/>
            <person name="van Eijk R."/>
            <person name="Schleper C."/>
            <person name="Guy L."/>
            <person name="Ettema T.J."/>
        </authorList>
    </citation>
    <scope>NUCLEOTIDE SEQUENCE</scope>
</reference>
<name>A0A0F9T0U5_9ZZZZ</name>
<dbReference type="Pfam" id="PF05065">
    <property type="entry name" value="Phage_capsid"/>
    <property type="match status" value="1"/>
</dbReference>
<keyword evidence="2" id="KW-0946">Virion</keyword>
<dbReference type="NCBIfam" id="TIGR01554">
    <property type="entry name" value="major_cap_HK97"/>
    <property type="match status" value="1"/>
</dbReference>
<protein>
    <recommendedName>
        <fullName evidence="3">Phage capsid-like C-terminal domain-containing protein</fullName>
    </recommendedName>
</protein>
<proteinExistence type="predicted"/>
<evidence type="ECO:0000256" key="1">
    <source>
        <dbReference type="ARBA" id="ARBA00004328"/>
    </source>
</evidence>
<organism evidence="4">
    <name type="scientific">marine sediment metagenome</name>
    <dbReference type="NCBI Taxonomy" id="412755"/>
    <lineage>
        <taxon>unclassified sequences</taxon>
        <taxon>metagenomes</taxon>
        <taxon>ecological metagenomes</taxon>
    </lineage>
</organism>
<feature type="domain" description="Phage capsid-like C-terminal" evidence="3">
    <location>
        <begin position="159"/>
        <end position="426"/>
    </location>
</feature>
<evidence type="ECO:0000259" key="3">
    <source>
        <dbReference type="Pfam" id="PF05065"/>
    </source>
</evidence>
<gene>
    <name evidence="4" type="ORF">LCGC14_0452480</name>
</gene>
<dbReference type="SUPFAM" id="SSF56563">
    <property type="entry name" value="Major capsid protein gp5"/>
    <property type="match status" value="1"/>
</dbReference>
<sequence length="450" mass="50061">MKLEVFKAYILKGLSREEIFSKIFGDDENADVAEATKLYLAAKKAIEADGILESKAAETKKAENLKVEAKKLADAALKEIPVQSILEKAIESGKVQVKEPKDAWKKDVADYVKNLVVLKKTGNPVALKNLQDLTERAKKVRESMGLKATSIRSDSDVDGGFLIRPEFDMEMDKLIFKRSMLLDAIQFRTGNDKTLIDGISNFDFTFRADQDTDFTETKPTFTQQELNYREAGAIVPVSNFALEGSEFNLVSELLENAADANIRLLEPLITTGNVDAPDNDVFDGFRFHDGITTRASIAAGLESKDLTNAYLAAPPQSRQDGSFVLDTRELCLLLEERDNQNLPIETILNINGAWIHKKTGRPIIVSDLMSRTNNALVDNSTGTDVGAFFVPLNRFRIYRDGTMQVDTSDQIFFKQNAIGLRFITRIKWGIPSNSRSSFVTLTGVKNTPIT</sequence>
<accession>A0A0F9T0U5</accession>
<comment type="subcellular location">
    <subcellularLocation>
        <location evidence="1">Virion</location>
    </subcellularLocation>
</comment>
<dbReference type="AlphaFoldDB" id="A0A0F9T0U5"/>
<evidence type="ECO:0000256" key="2">
    <source>
        <dbReference type="ARBA" id="ARBA00022844"/>
    </source>
</evidence>
<dbReference type="InterPro" id="IPR024455">
    <property type="entry name" value="Phage_capsid"/>
</dbReference>